<dbReference type="InterPro" id="IPR016047">
    <property type="entry name" value="M23ase_b-sheet_dom"/>
</dbReference>
<keyword evidence="1" id="KW-0472">Membrane</keyword>
<dbReference type="GO" id="GO:0004222">
    <property type="term" value="F:metalloendopeptidase activity"/>
    <property type="evidence" value="ECO:0007669"/>
    <property type="project" value="TreeGrafter"/>
</dbReference>
<dbReference type="Gene3D" id="1.10.530.10">
    <property type="match status" value="1"/>
</dbReference>
<proteinExistence type="predicted"/>
<dbReference type="CDD" id="cd12797">
    <property type="entry name" value="M23_peptidase"/>
    <property type="match status" value="1"/>
</dbReference>
<dbReference type="Proteomes" id="UP000522720">
    <property type="component" value="Unassembled WGS sequence"/>
</dbReference>
<protein>
    <submittedName>
        <fullName evidence="4">M23 family metallopeptidase</fullName>
    </submittedName>
</protein>
<dbReference type="RefSeq" id="WP_168548455.1">
    <property type="nucleotide sequence ID" value="NZ_JAAXPR010000003.1"/>
</dbReference>
<gene>
    <name evidence="4" type="ORF">HF992_02320</name>
</gene>
<evidence type="ECO:0000313" key="4">
    <source>
        <dbReference type="EMBL" id="NKZ19695.1"/>
    </source>
</evidence>
<accession>A0A7X6MWK2</accession>
<organism evidence="4 5">
    <name type="scientific">Streptococcus ovuberis</name>
    <dbReference type="NCBI Taxonomy" id="1936207"/>
    <lineage>
        <taxon>Bacteria</taxon>
        <taxon>Bacillati</taxon>
        <taxon>Bacillota</taxon>
        <taxon>Bacilli</taxon>
        <taxon>Lactobacillales</taxon>
        <taxon>Streptococcaceae</taxon>
        <taxon>Streptococcus</taxon>
    </lineage>
</organism>
<dbReference type="SUPFAM" id="SSF51261">
    <property type="entry name" value="Duplicated hybrid motif"/>
    <property type="match status" value="2"/>
</dbReference>
<evidence type="ECO:0000259" key="3">
    <source>
        <dbReference type="Pfam" id="PF18013"/>
    </source>
</evidence>
<dbReference type="Pfam" id="PF18013">
    <property type="entry name" value="Phage_lysozyme2"/>
    <property type="match status" value="1"/>
</dbReference>
<evidence type="ECO:0000259" key="2">
    <source>
        <dbReference type="Pfam" id="PF01551"/>
    </source>
</evidence>
<name>A0A7X6MWK2_9STRE</name>
<dbReference type="InterPro" id="IPR041219">
    <property type="entry name" value="Phage_lysozyme2"/>
</dbReference>
<evidence type="ECO:0000256" key="1">
    <source>
        <dbReference type="SAM" id="Phobius"/>
    </source>
</evidence>
<keyword evidence="5" id="KW-1185">Reference proteome</keyword>
<keyword evidence="1" id="KW-0812">Transmembrane</keyword>
<dbReference type="PANTHER" id="PTHR21666">
    <property type="entry name" value="PEPTIDASE-RELATED"/>
    <property type="match status" value="1"/>
</dbReference>
<dbReference type="InterPro" id="IPR011055">
    <property type="entry name" value="Dup_hybrid_motif"/>
</dbReference>
<dbReference type="AlphaFoldDB" id="A0A7X6MWK2"/>
<dbReference type="Pfam" id="PF01551">
    <property type="entry name" value="Peptidase_M23"/>
    <property type="match status" value="1"/>
</dbReference>
<dbReference type="Gene3D" id="2.70.70.10">
    <property type="entry name" value="Glucose Permease (Domain IIA)"/>
    <property type="match status" value="2"/>
</dbReference>
<sequence>MVEQRSIKVRFENHRAIRKEAKVAYRNLKGKSAKIRQATARSYYLDSKRALKVTKRQYSYLKKISKNPEGEGLQNQLNQSREELQEAIRRHKVSRGASRLADKKVKRAEVRKLGLRTAHNQARRQGEDLLRDNETLEDIADARHHIRDVKRDVDFSKRLAKYTINEGVKNSKTLYDVGNRSYNLIRGRGFMRTAKVDRWETKLQNQLKKIRYRISQTRLGRWGKNTKEFVGFFSKPFKLMAKPVLHVLTNPLSLASYLISFIVLFIFSFFMSLSPTISQDEFDLNESWLTLSKKDREKSTDKVDYWTNIDDVIFYMNHRYSGYTIDEAWTEKRMSKPLTMRHALEDIWDHLNKDEDKLKTMMELAQKGDTWIKLSKDDLEEYKEALENAQELGRYVAYQDLDNPLYKEDDEANYQSPLVIVDRFGYTSKTELKTSSHIRATQGQDVLAAMDGTVTIKGKKVIIEDKSSRLTYHNMAGIRVKDGEEVKTQTLIGQNNSGNGLEMTYEKKDDDDKWVPVNIGFYFERVTYNQTTSVLTDLKIDGDLAQRSRAIRDRIKKKIPKATDNGIAAMLGNFATESGINPKRAEGDYLAPPVGATDSSWDDPNWLSLGGPAIYNGAYPNIIHRGLGLGQWTDTADGAIRHTLLLNFAKEKNKKWYDLDLQIDFMMEGDNPYYREILREILTSEEDVETLTKRFLNLWEGNAGDKLLERQNNAKQILQYLKSSGGVGKGGHPFNQPYTVLQPYGFTPWSTGAGYYLYAASGGKHTGVDIVANGVHDGVDIPIFSMTDGTVYSVSYSDLGGHAITIQLPDGKYLYYGHIKYAPSLSAGTKVKKGEQIAVLGRSGATDVYHIHLELSTSPIISSGQYDLDPSSLFQDSGTLQQNQVITP</sequence>
<dbReference type="PANTHER" id="PTHR21666:SF270">
    <property type="entry name" value="MUREIN HYDROLASE ACTIVATOR ENVC"/>
    <property type="match status" value="1"/>
</dbReference>
<feature type="domain" description="Phage tail lysozyme" evidence="3">
    <location>
        <begin position="549"/>
        <end position="721"/>
    </location>
</feature>
<keyword evidence="1" id="KW-1133">Transmembrane helix</keyword>
<dbReference type="EMBL" id="JAAXPR010000003">
    <property type="protein sequence ID" value="NKZ19695.1"/>
    <property type="molecule type" value="Genomic_DNA"/>
</dbReference>
<dbReference type="InterPro" id="IPR050570">
    <property type="entry name" value="Cell_wall_metabolism_enzyme"/>
</dbReference>
<feature type="transmembrane region" description="Helical" evidence="1">
    <location>
        <begin position="244"/>
        <end position="271"/>
    </location>
</feature>
<feature type="domain" description="M23ase beta-sheet core" evidence="2">
    <location>
        <begin position="764"/>
        <end position="856"/>
    </location>
</feature>
<reference evidence="4 5" key="1">
    <citation type="submission" date="2020-04" db="EMBL/GenBank/DDBJ databases">
        <title>MicrobeNet Type strains.</title>
        <authorList>
            <person name="Nicholson A.C."/>
        </authorList>
    </citation>
    <scope>NUCLEOTIDE SEQUENCE [LARGE SCALE GENOMIC DNA]</scope>
    <source>
        <strain evidence="4 5">CCUG 69612</strain>
    </source>
</reference>
<comment type="caution">
    <text evidence="4">The sequence shown here is derived from an EMBL/GenBank/DDBJ whole genome shotgun (WGS) entry which is preliminary data.</text>
</comment>
<evidence type="ECO:0000313" key="5">
    <source>
        <dbReference type="Proteomes" id="UP000522720"/>
    </source>
</evidence>